<proteinExistence type="predicted"/>
<evidence type="ECO:0000313" key="2">
    <source>
        <dbReference type="Proteomes" id="UP000887566"/>
    </source>
</evidence>
<reference evidence="3" key="1">
    <citation type="submission" date="2022-11" db="UniProtKB">
        <authorList>
            <consortium name="WormBaseParasite"/>
        </authorList>
    </citation>
    <scope>IDENTIFICATION</scope>
</reference>
<dbReference type="AlphaFoldDB" id="A0A914XQV7"/>
<sequence>MYVCVTEQEPGRLDRPKAGDLDTVCRRDGAVCSAPPLVRPSIRAAASADGRVKRPTRRAKETKAPLTGGAPPDRFARPTCAITPDGQWRPGSKAAGAK</sequence>
<evidence type="ECO:0000256" key="1">
    <source>
        <dbReference type="SAM" id="MobiDB-lite"/>
    </source>
</evidence>
<name>A0A914XQV7_9BILA</name>
<feature type="region of interest" description="Disordered" evidence="1">
    <location>
        <begin position="43"/>
        <end position="98"/>
    </location>
</feature>
<accession>A0A914XQV7</accession>
<organism evidence="2 3">
    <name type="scientific">Plectus sambesii</name>
    <dbReference type="NCBI Taxonomy" id="2011161"/>
    <lineage>
        <taxon>Eukaryota</taxon>
        <taxon>Metazoa</taxon>
        <taxon>Ecdysozoa</taxon>
        <taxon>Nematoda</taxon>
        <taxon>Chromadorea</taxon>
        <taxon>Plectida</taxon>
        <taxon>Plectina</taxon>
        <taxon>Plectoidea</taxon>
        <taxon>Plectidae</taxon>
        <taxon>Plectus</taxon>
    </lineage>
</organism>
<keyword evidence="2" id="KW-1185">Reference proteome</keyword>
<dbReference type="WBParaSite" id="PSAMB.scaffold982size37682.g10266.t1">
    <property type="protein sequence ID" value="PSAMB.scaffold982size37682.g10266.t1"/>
    <property type="gene ID" value="PSAMB.scaffold982size37682.g10266"/>
</dbReference>
<dbReference type="Proteomes" id="UP000887566">
    <property type="component" value="Unplaced"/>
</dbReference>
<protein>
    <submittedName>
        <fullName evidence="3">Uncharacterized protein</fullName>
    </submittedName>
</protein>
<evidence type="ECO:0000313" key="3">
    <source>
        <dbReference type="WBParaSite" id="PSAMB.scaffold982size37682.g10266.t1"/>
    </source>
</evidence>